<evidence type="ECO:0000256" key="1">
    <source>
        <dbReference type="ARBA" id="ARBA00006847"/>
    </source>
</evidence>
<evidence type="ECO:0000256" key="7">
    <source>
        <dbReference type="ARBA" id="ARBA00022806"/>
    </source>
</evidence>
<dbReference type="GO" id="GO:0046872">
    <property type="term" value="F:metal ion binding"/>
    <property type="evidence" value="ECO:0007669"/>
    <property type="project" value="UniProtKB-KW"/>
</dbReference>
<keyword evidence="12" id="KW-0255">Endonuclease</keyword>
<accession>C2MA87</accession>
<dbReference type="GO" id="GO:0016887">
    <property type="term" value="F:ATP hydrolysis activity"/>
    <property type="evidence" value="ECO:0007669"/>
    <property type="project" value="TreeGrafter"/>
</dbReference>
<dbReference type="eggNOG" id="COG1203">
    <property type="taxonomic scope" value="Bacteria"/>
</dbReference>
<dbReference type="InterPro" id="IPR006474">
    <property type="entry name" value="Helicase_Cas3_CRISPR-ass_core"/>
</dbReference>
<dbReference type="NCBIfam" id="TIGR01587">
    <property type="entry name" value="cas3_core"/>
    <property type="match status" value="1"/>
</dbReference>
<evidence type="ECO:0000256" key="5">
    <source>
        <dbReference type="ARBA" id="ARBA00022741"/>
    </source>
</evidence>
<gene>
    <name evidence="12" type="primary">cas</name>
    <name evidence="12" type="ORF">PORUE0001_0038</name>
</gene>
<reference evidence="12 13" key="1">
    <citation type="submission" date="2009-04" db="EMBL/GenBank/DDBJ databases">
        <authorList>
            <person name="Sebastian Y."/>
            <person name="Madupu R."/>
            <person name="Durkin A.S."/>
            <person name="Torralba M."/>
            <person name="Methe B."/>
            <person name="Sutton G.G."/>
            <person name="Strausberg R.L."/>
            <person name="Nelson K.E."/>
        </authorList>
    </citation>
    <scope>NUCLEOTIDE SEQUENCE [LARGE SCALE GENOMIC DNA]</scope>
    <source>
        <strain evidence="12 13">60-3</strain>
    </source>
</reference>
<keyword evidence="6 12" id="KW-0378">Hydrolase</keyword>
<evidence type="ECO:0000256" key="2">
    <source>
        <dbReference type="ARBA" id="ARBA00009046"/>
    </source>
</evidence>
<dbReference type="InterPro" id="IPR027417">
    <property type="entry name" value="P-loop_NTPase"/>
</dbReference>
<dbReference type="GO" id="GO:0004386">
    <property type="term" value="F:helicase activity"/>
    <property type="evidence" value="ECO:0007669"/>
    <property type="project" value="UniProtKB-KW"/>
</dbReference>
<evidence type="ECO:0000256" key="3">
    <source>
        <dbReference type="ARBA" id="ARBA00022722"/>
    </source>
</evidence>
<dbReference type="CDD" id="cd09641">
    <property type="entry name" value="Cas3''_I"/>
    <property type="match status" value="1"/>
</dbReference>
<dbReference type="AlphaFoldDB" id="C2MA87"/>
<comment type="similarity">
    <text evidence="2">In the central section; belongs to the CRISPR-associated helicase Cas3 family.</text>
</comment>
<dbReference type="OrthoDB" id="9810236at2"/>
<dbReference type="EMBL" id="ACLR01000069">
    <property type="protein sequence ID" value="EEK17370.1"/>
    <property type="molecule type" value="Genomic_DNA"/>
</dbReference>
<evidence type="ECO:0000256" key="4">
    <source>
        <dbReference type="ARBA" id="ARBA00022723"/>
    </source>
</evidence>
<evidence type="ECO:0000256" key="9">
    <source>
        <dbReference type="ARBA" id="ARBA00023118"/>
    </source>
</evidence>
<keyword evidence="8" id="KW-0067">ATP-binding</keyword>
<dbReference type="EC" id="3.1.-.-" evidence="12"/>
<dbReference type="SMART" id="SM00487">
    <property type="entry name" value="DEXDc"/>
    <property type="match status" value="1"/>
</dbReference>
<dbReference type="Gene3D" id="1.10.3210.30">
    <property type="match status" value="1"/>
</dbReference>
<evidence type="ECO:0000259" key="11">
    <source>
        <dbReference type="PROSITE" id="PS51643"/>
    </source>
</evidence>
<dbReference type="STRING" id="596327.PORUE0001_0038"/>
<keyword evidence="9" id="KW-0051">Antiviral defense</keyword>
<name>C2MA87_9PORP</name>
<evidence type="ECO:0000313" key="13">
    <source>
        <dbReference type="Proteomes" id="UP000003303"/>
    </source>
</evidence>
<dbReference type="InterPro" id="IPR011545">
    <property type="entry name" value="DEAD/DEAH_box_helicase_dom"/>
</dbReference>
<dbReference type="CDD" id="cd17930">
    <property type="entry name" value="DEXHc_cas3"/>
    <property type="match status" value="1"/>
</dbReference>
<evidence type="ECO:0000313" key="12">
    <source>
        <dbReference type="EMBL" id="EEK17370.1"/>
    </source>
</evidence>
<evidence type="ECO:0000256" key="8">
    <source>
        <dbReference type="ARBA" id="ARBA00022840"/>
    </source>
</evidence>
<keyword evidence="7" id="KW-0347">Helicase</keyword>
<organism evidence="12 13">
    <name type="scientific">Porphyromonas uenonis 60-3</name>
    <dbReference type="NCBI Taxonomy" id="596327"/>
    <lineage>
        <taxon>Bacteria</taxon>
        <taxon>Pseudomonadati</taxon>
        <taxon>Bacteroidota</taxon>
        <taxon>Bacteroidia</taxon>
        <taxon>Bacteroidales</taxon>
        <taxon>Porphyromonadaceae</taxon>
        <taxon>Porphyromonas</taxon>
    </lineage>
</organism>
<dbReference type="PROSITE" id="PS51192">
    <property type="entry name" value="HELICASE_ATP_BIND_1"/>
    <property type="match status" value="1"/>
</dbReference>
<protein>
    <submittedName>
        <fullName evidence="12">CRISPR-associated endonuclease Cas3-HD</fullName>
        <ecNumber evidence="12">3.1.-.-</ecNumber>
    </submittedName>
</protein>
<evidence type="ECO:0000256" key="6">
    <source>
        <dbReference type="ARBA" id="ARBA00022801"/>
    </source>
</evidence>
<sequence>MSNTEQIAHVRALEDGSYETQPLLDHLHGVAELAQSYAERITDYPELGEIGYLLGLLHDLGKYQEGFQRYIRQQSGLDPTLNGWRTPHSPAGARYAYDLKQAGGSQQLLKILSLCIGAHHRGLYNDSEWRGQVVSSSDTKRAVANLVKGLRPEALQLEELLHKASLDKVATMWDKLDEEDYQLLVRMLFSCLVDADFLDTERFMSPDKSLVRQSAKASLEQMRAQLEEYVSHFNREGRINEARAAFLDQCRNHGRTAKRKIYSLTLPTGAGKTVSSMMWALEHAIAQGCERIIYVIPYTSIITQTAQTFRDIFGADQVLEHHSDVDAKERPDEALEYTKLMTENWDVPLVVTTNVQFFESLYAHRVSRCRKLHNICNSVVVFDEVQMFPPRLLNPILRVVESLHYTFRVEPLFCTATLPVFDKDILADSKRIGHEFFFLEERIQEVVPYDAERFAPFDKVRYHWDPLRLSTEELAERLGEHESFLCIVNSRKDAARLYAALQAQDKSGEGLIHLSRRMCSAHIQKRIEEIRHRLKAGEPVRVVSTPLVEAGVDLDFPVVYRAMAGLDSVMQAAGRCNREGRMAEPGEVYIFRLTDGTDIPGEMSWAQGALEDLLDRLTEQGAPQKAEIERYYQAFYNDVDCFDNKKTKEKDKRVSPLLWDVDDDRCEGLRFEYETASENFRYIENQDTPIVIPYGDAGKAIIKKLQSNLPLTRQEYRQMNRLTVGLKRKDCLTLEGNTSVNESGIAYLTNDKLYSSETGIQIIDQTSTFLKV</sequence>
<dbReference type="NCBIfam" id="TIGR01596">
    <property type="entry name" value="cas3_HD"/>
    <property type="match status" value="1"/>
</dbReference>
<dbReference type="SUPFAM" id="SSF52540">
    <property type="entry name" value="P-loop containing nucleoside triphosphate hydrolases"/>
    <property type="match status" value="1"/>
</dbReference>
<keyword evidence="13" id="KW-1185">Reference proteome</keyword>
<comment type="caution">
    <text evidence="12">The sequence shown here is derived from an EMBL/GenBank/DDBJ whole genome shotgun (WGS) entry which is preliminary data.</text>
</comment>
<dbReference type="GO" id="GO:0004519">
    <property type="term" value="F:endonuclease activity"/>
    <property type="evidence" value="ECO:0007669"/>
    <property type="project" value="UniProtKB-KW"/>
</dbReference>
<dbReference type="Pfam" id="PF01966">
    <property type="entry name" value="HD"/>
    <property type="match status" value="1"/>
</dbReference>
<dbReference type="InterPro" id="IPR052511">
    <property type="entry name" value="ATP-dep_Helicase"/>
</dbReference>
<dbReference type="InterPro" id="IPR006674">
    <property type="entry name" value="HD_domain"/>
</dbReference>
<dbReference type="Pfam" id="PF00270">
    <property type="entry name" value="DEAD"/>
    <property type="match status" value="1"/>
</dbReference>
<dbReference type="Pfam" id="PF22590">
    <property type="entry name" value="Cas3-like_C_2"/>
    <property type="match status" value="1"/>
</dbReference>
<dbReference type="PROSITE" id="PS51643">
    <property type="entry name" value="HD_CAS3"/>
    <property type="match status" value="1"/>
</dbReference>
<dbReference type="GO" id="GO:0005524">
    <property type="term" value="F:ATP binding"/>
    <property type="evidence" value="ECO:0007669"/>
    <property type="project" value="UniProtKB-KW"/>
</dbReference>
<dbReference type="Gene3D" id="3.40.50.300">
    <property type="entry name" value="P-loop containing nucleotide triphosphate hydrolases"/>
    <property type="match status" value="2"/>
</dbReference>
<dbReference type="InterPro" id="IPR014001">
    <property type="entry name" value="Helicase_ATP-bd"/>
</dbReference>
<evidence type="ECO:0000259" key="10">
    <source>
        <dbReference type="PROSITE" id="PS51192"/>
    </source>
</evidence>
<dbReference type="GO" id="GO:0003677">
    <property type="term" value="F:DNA binding"/>
    <property type="evidence" value="ECO:0007669"/>
    <property type="project" value="TreeGrafter"/>
</dbReference>
<dbReference type="PANTHER" id="PTHR47962">
    <property type="entry name" value="ATP-DEPENDENT HELICASE LHR-RELATED-RELATED"/>
    <property type="match status" value="1"/>
</dbReference>
<dbReference type="InterPro" id="IPR038257">
    <property type="entry name" value="CRISPR-assoc_Cas3_HD_sf"/>
</dbReference>
<feature type="domain" description="HD Cas3-type" evidence="11">
    <location>
        <begin position="16"/>
        <end position="198"/>
    </location>
</feature>
<dbReference type="Proteomes" id="UP000003303">
    <property type="component" value="Unassembled WGS sequence"/>
</dbReference>
<dbReference type="SUPFAM" id="SSF109604">
    <property type="entry name" value="HD-domain/PDEase-like"/>
    <property type="match status" value="1"/>
</dbReference>
<keyword evidence="5" id="KW-0547">Nucleotide-binding</keyword>
<dbReference type="RefSeq" id="WP_007364801.1">
    <property type="nucleotide sequence ID" value="NZ_ACLR01000069.1"/>
</dbReference>
<comment type="similarity">
    <text evidence="1">In the N-terminal section; belongs to the CRISPR-associated nuclease Cas3-HD family.</text>
</comment>
<dbReference type="GO" id="GO:0051607">
    <property type="term" value="P:defense response to virus"/>
    <property type="evidence" value="ECO:0007669"/>
    <property type="project" value="UniProtKB-KW"/>
</dbReference>
<feature type="domain" description="Helicase ATP-binding" evidence="10">
    <location>
        <begin position="253"/>
        <end position="436"/>
    </location>
</feature>
<dbReference type="InterPro" id="IPR006483">
    <property type="entry name" value="CRISPR-assoc_Cas3_HD"/>
</dbReference>
<dbReference type="InterPro" id="IPR054712">
    <property type="entry name" value="Cas3-like_dom"/>
</dbReference>
<keyword evidence="3" id="KW-0540">Nuclease</keyword>
<proteinExistence type="inferred from homology"/>
<keyword evidence="4" id="KW-0479">Metal-binding</keyword>